<dbReference type="Pfam" id="PF00004">
    <property type="entry name" value="AAA"/>
    <property type="match status" value="1"/>
</dbReference>
<dbReference type="SMART" id="SM00464">
    <property type="entry name" value="LON"/>
    <property type="match status" value="1"/>
</dbReference>
<dbReference type="InterPro" id="IPR014721">
    <property type="entry name" value="Ribsml_uS5_D2-typ_fold_subgr"/>
</dbReference>
<dbReference type="InterPro" id="IPR003959">
    <property type="entry name" value="ATPase_AAA_core"/>
</dbReference>
<evidence type="ECO:0000256" key="16">
    <source>
        <dbReference type="SAM" id="MobiDB-lite"/>
    </source>
</evidence>
<dbReference type="GO" id="GO:0016887">
    <property type="term" value="F:ATP hydrolysis activity"/>
    <property type="evidence" value="ECO:0007669"/>
    <property type="project" value="UniProtKB-UniRule"/>
</dbReference>
<dbReference type="FunFam" id="1.20.5.5270:FF:000002">
    <property type="entry name" value="Lon protease homolog"/>
    <property type="match status" value="1"/>
</dbReference>
<dbReference type="HAMAP" id="MF_01973">
    <property type="entry name" value="lon_bact"/>
    <property type="match status" value="1"/>
</dbReference>
<dbReference type="InterPro" id="IPR027065">
    <property type="entry name" value="Lon_Prtase"/>
</dbReference>
<dbReference type="InterPro" id="IPR004815">
    <property type="entry name" value="Lon_bac/euk-typ"/>
</dbReference>
<name>A0A3M0A8V8_9GAMM</name>
<comment type="subcellular location">
    <subcellularLocation>
        <location evidence="1 10 11">Cytoplasm</location>
    </subcellularLocation>
</comment>
<evidence type="ECO:0000256" key="3">
    <source>
        <dbReference type="ARBA" id="ARBA00022670"/>
    </source>
</evidence>
<keyword evidence="2 10" id="KW-0963">Cytoplasm</keyword>
<dbReference type="InterPro" id="IPR027417">
    <property type="entry name" value="P-loop_NTPase"/>
</dbReference>
<comment type="catalytic activity">
    <reaction evidence="9 10 11 14">
        <text>Hydrolysis of proteins in presence of ATP.</text>
        <dbReference type="EC" id="3.4.21.53"/>
    </reaction>
</comment>
<keyword evidence="8 10" id="KW-0346">Stress response</keyword>
<dbReference type="Proteomes" id="UP000267187">
    <property type="component" value="Unassembled WGS sequence"/>
</dbReference>
<dbReference type="InterPro" id="IPR003593">
    <property type="entry name" value="AAA+_ATPase"/>
</dbReference>
<evidence type="ECO:0000256" key="7">
    <source>
        <dbReference type="ARBA" id="ARBA00022840"/>
    </source>
</evidence>
<evidence type="ECO:0000256" key="4">
    <source>
        <dbReference type="ARBA" id="ARBA00022741"/>
    </source>
</evidence>
<dbReference type="Gene3D" id="3.30.230.10">
    <property type="match status" value="1"/>
</dbReference>
<evidence type="ECO:0000256" key="2">
    <source>
        <dbReference type="ARBA" id="ARBA00022490"/>
    </source>
</evidence>
<dbReference type="PIRSF" id="PIRSF001174">
    <property type="entry name" value="Lon_proteas"/>
    <property type="match status" value="1"/>
</dbReference>
<dbReference type="InterPro" id="IPR003111">
    <property type="entry name" value="Lon_prtase_N"/>
</dbReference>
<feature type="domain" description="Lon proteolytic" evidence="17">
    <location>
        <begin position="588"/>
        <end position="769"/>
    </location>
</feature>
<comment type="subunit">
    <text evidence="10 11">Homohexamer. Organized in a ring with a central cavity.</text>
</comment>
<evidence type="ECO:0000256" key="14">
    <source>
        <dbReference type="PROSITE-ProRule" id="PRU01122"/>
    </source>
</evidence>
<dbReference type="RefSeq" id="WP_211327563.1">
    <property type="nucleotide sequence ID" value="NZ_REFJ01000002.1"/>
</dbReference>
<keyword evidence="6 10" id="KW-0720">Serine protease</keyword>
<dbReference type="GO" id="GO:0005524">
    <property type="term" value="F:ATP binding"/>
    <property type="evidence" value="ECO:0007669"/>
    <property type="project" value="UniProtKB-UniRule"/>
</dbReference>
<keyword evidence="4 10" id="KW-0547">Nucleotide-binding</keyword>
<dbReference type="SUPFAM" id="SSF54211">
    <property type="entry name" value="Ribosomal protein S5 domain 2-like"/>
    <property type="match status" value="1"/>
</dbReference>
<feature type="region of interest" description="Disordered" evidence="16">
    <location>
        <begin position="778"/>
        <end position="799"/>
    </location>
</feature>
<comment type="similarity">
    <text evidence="10 11 14 15">Belongs to the peptidase S16 family.</text>
</comment>
<reference evidence="19 20" key="1">
    <citation type="submission" date="2018-10" db="EMBL/GenBank/DDBJ databases">
        <title>Genomic Encyclopedia of Type Strains, Phase IV (KMG-IV): sequencing the most valuable type-strain genomes for metagenomic binning, comparative biology and taxonomic classification.</title>
        <authorList>
            <person name="Goeker M."/>
        </authorList>
    </citation>
    <scope>NUCLEOTIDE SEQUENCE [LARGE SCALE GENOMIC DNA]</scope>
    <source>
        <strain evidence="19 20">DSM 25080</strain>
    </source>
</reference>
<dbReference type="Pfam" id="PF22667">
    <property type="entry name" value="Lon_lid"/>
    <property type="match status" value="1"/>
</dbReference>
<sequence length="799" mass="88510">MSEFIKYSLLPLRDVVVYPHMVTTLFVGREKSIAALEEANENDKRLLLSAQKNAADDEPSVETIYTTGTIAQILQMLRLPDGTVKVLVEGVSRAELKDIEEDGRSFYAVGRAVELPEEDVSHNARIISALKEQFEQYVGLSKKVPAEVLTSLSGIEDHSRLVDTMAAHMSLDLAQKQEMLEVISVPERAAFLMGVIDTEVDLFQVEKRVRGRVKKQMERSQREYYLNEQMKAIQKELGGMDDVPNEFEQLEERIQEAGMTTEAFDKTNAELSKLKMMSPMSAEASVVRGYIDWMVGVPWKKRSKVRHDLEKAQKTLEADHYGLEEVKDRILEYLAVQSRVRKLKGPVLCLVGPPGVGKTSLGESIARATNRKFVRMALGGVRDEAEIRGHRRTYIGSMPGKLIQKLSKVAVKNPLFLLDEIDKMGMDNRGDPASALLEVLDPEQNSTFNDHYLEVDYDLSDVMFICTSNSMNIPGPLLDRMEIIRIPGYTEDEKLAIAERYLLPKQIKANGLKDGEIEVDSSAILGLIRYYTREAGVRALERSIAKLCRKVVTAKVRGGEKSLLTINGDNLEEFVGVRKHSYGIAEAENRIGMVTGLAWTSVGGELLTIESAVMRGKGQIVKTGSLGDVMQESIAAATTVVRTRAQSLGLLGDFNQSVDLHIHVPEGATPKDGPSAGIAMVTAMTSVLTNIPVRADVAMTGEITLRGEVLPIGGLKEKLLAARRGGIKVVLIPHENTRDLKEVPDNIKENLDIRPVKNIDEVLSIALESKPVALSDEEFNRVQKTSESENKGESNVNRH</sequence>
<evidence type="ECO:0000256" key="1">
    <source>
        <dbReference type="ARBA" id="ARBA00004496"/>
    </source>
</evidence>
<dbReference type="InterPro" id="IPR046336">
    <property type="entry name" value="Lon_prtase_N_sf"/>
</dbReference>
<keyword evidence="20" id="KW-1185">Reference proteome</keyword>
<keyword evidence="5 10" id="KW-0378">Hydrolase</keyword>
<evidence type="ECO:0000256" key="8">
    <source>
        <dbReference type="ARBA" id="ARBA00023016"/>
    </source>
</evidence>
<evidence type="ECO:0000313" key="20">
    <source>
        <dbReference type="Proteomes" id="UP000267187"/>
    </source>
</evidence>
<dbReference type="GO" id="GO:0006515">
    <property type="term" value="P:protein quality control for misfolded or incompletely synthesized proteins"/>
    <property type="evidence" value="ECO:0007669"/>
    <property type="project" value="UniProtKB-UniRule"/>
</dbReference>
<feature type="active site" evidence="10 12">
    <location>
        <position position="675"/>
    </location>
</feature>
<dbReference type="AlphaFoldDB" id="A0A3M0A8V8"/>
<dbReference type="GO" id="GO:0005737">
    <property type="term" value="C:cytoplasm"/>
    <property type="evidence" value="ECO:0007669"/>
    <property type="project" value="UniProtKB-SubCell"/>
</dbReference>
<protein>
    <recommendedName>
        <fullName evidence="10 11">Lon protease</fullName>
        <ecNumber evidence="10 11">3.4.21.53</ecNumber>
    </recommendedName>
    <alternativeName>
        <fullName evidence="10">ATP-dependent protease La</fullName>
    </alternativeName>
</protein>
<dbReference type="Gene3D" id="1.20.58.1480">
    <property type="match status" value="1"/>
</dbReference>
<dbReference type="InterPro" id="IPR015947">
    <property type="entry name" value="PUA-like_sf"/>
</dbReference>
<dbReference type="PROSITE" id="PS01046">
    <property type="entry name" value="LON_SER"/>
    <property type="match status" value="1"/>
</dbReference>
<feature type="compositionally biased region" description="Basic and acidic residues" evidence="16">
    <location>
        <begin position="778"/>
        <end position="792"/>
    </location>
</feature>
<dbReference type="EMBL" id="REFJ01000002">
    <property type="protein sequence ID" value="RMA81046.1"/>
    <property type="molecule type" value="Genomic_DNA"/>
</dbReference>
<gene>
    <name evidence="10" type="primary">lon</name>
    <name evidence="19" type="ORF">DFR27_0838</name>
</gene>
<organism evidence="19 20">
    <name type="scientific">Umboniibacter marinipuniceus</name>
    <dbReference type="NCBI Taxonomy" id="569599"/>
    <lineage>
        <taxon>Bacteria</taxon>
        <taxon>Pseudomonadati</taxon>
        <taxon>Pseudomonadota</taxon>
        <taxon>Gammaproteobacteria</taxon>
        <taxon>Cellvibrionales</taxon>
        <taxon>Cellvibrionaceae</taxon>
        <taxon>Umboniibacter</taxon>
    </lineage>
</organism>
<dbReference type="SMART" id="SM00382">
    <property type="entry name" value="AAA"/>
    <property type="match status" value="1"/>
</dbReference>
<evidence type="ECO:0000256" key="11">
    <source>
        <dbReference type="PIRNR" id="PIRNR001174"/>
    </source>
</evidence>
<accession>A0A3M0A8V8</accession>
<dbReference type="EC" id="3.4.21.53" evidence="10 11"/>
<feature type="domain" description="Lon N-terminal" evidence="18">
    <location>
        <begin position="7"/>
        <end position="200"/>
    </location>
</feature>
<dbReference type="FunFam" id="3.40.50.300:FF:000021">
    <property type="entry name" value="Lon protease homolog"/>
    <property type="match status" value="1"/>
</dbReference>
<dbReference type="InterPro" id="IPR008269">
    <property type="entry name" value="Lon_proteolytic"/>
</dbReference>
<dbReference type="GO" id="GO:0034605">
    <property type="term" value="P:cellular response to heat"/>
    <property type="evidence" value="ECO:0007669"/>
    <property type="project" value="UniProtKB-UniRule"/>
</dbReference>
<dbReference type="FunFam" id="3.30.230.10:FF:000010">
    <property type="entry name" value="Lon protease"/>
    <property type="match status" value="1"/>
</dbReference>
<dbReference type="PRINTS" id="PR00830">
    <property type="entry name" value="ENDOLAPTASE"/>
</dbReference>
<dbReference type="SUPFAM" id="SSF88697">
    <property type="entry name" value="PUA domain-like"/>
    <property type="match status" value="1"/>
</dbReference>
<dbReference type="Gene3D" id="3.40.50.300">
    <property type="entry name" value="P-loop containing nucleotide triphosphate hydrolases"/>
    <property type="match status" value="1"/>
</dbReference>
<evidence type="ECO:0000259" key="17">
    <source>
        <dbReference type="PROSITE" id="PS51786"/>
    </source>
</evidence>
<evidence type="ECO:0000259" key="18">
    <source>
        <dbReference type="PROSITE" id="PS51787"/>
    </source>
</evidence>
<evidence type="ECO:0000256" key="6">
    <source>
        <dbReference type="ARBA" id="ARBA00022825"/>
    </source>
</evidence>
<dbReference type="NCBIfam" id="TIGR00763">
    <property type="entry name" value="lon"/>
    <property type="match status" value="1"/>
</dbReference>
<evidence type="ECO:0000256" key="9">
    <source>
        <dbReference type="ARBA" id="ARBA00050665"/>
    </source>
</evidence>
<feature type="binding site" evidence="10 13">
    <location>
        <begin position="352"/>
        <end position="359"/>
    </location>
    <ligand>
        <name>ATP</name>
        <dbReference type="ChEBI" id="CHEBI:30616"/>
    </ligand>
</feature>
<dbReference type="InterPro" id="IPR020568">
    <property type="entry name" value="Ribosomal_Su5_D2-typ_SF"/>
</dbReference>
<dbReference type="CDD" id="cd19500">
    <property type="entry name" value="RecA-like_Lon"/>
    <property type="match status" value="1"/>
</dbReference>
<dbReference type="SUPFAM" id="SSF52540">
    <property type="entry name" value="P-loop containing nucleoside triphosphate hydrolases"/>
    <property type="match status" value="1"/>
</dbReference>
<dbReference type="GO" id="GO:0004252">
    <property type="term" value="F:serine-type endopeptidase activity"/>
    <property type="evidence" value="ECO:0007669"/>
    <property type="project" value="UniProtKB-UniRule"/>
</dbReference>
<dbReference type="Pfam" id="PF05362">
    <property type="entry name" value="Lon_C"/>
    <property type="match status" value="1"/>
</dbReference>
<proteinExistence type="evidence at transcript level"/>
<evidence type="ECO:0000256" key="15">
    <source>
        <dbReference type="RuleBase" id="RU000591"/>
    </source>
</evidence>
<dbReference type="GO" id="GO:0004176">
    <property type="term" value="F:ATP-dependent peptidase activity"/>
    <property type="evidence" value="ECO:0007669"/>
    <property type="project" value="UniProtKB-UniRule"/>
</dbReference>
<comment type="induction">
    <text evidence="10">By heat shock.</text>
</comment>
<dbReference type="GO" id="GO:0043565">
    <property type="term" value="F:sequence-specific DNA binding"/>
    <property type="evidence" value="ECO:0007669"/>
    <property type="project" value="UniProtKB-UniRule"/>
</dbReference>
<comment type="function">
    <text evidence="10">ATP-dependent serine protease that mediates the selective degradation of mutant and abnormal proteins as well as certain short-lived regulatory proteins. Required for cellular homeostasis and for survival from DNA damage and developmental changes induced by stress. Degrades polypeptides processively to yield small peptide fragments that are 5 to 10 amino acids long. Binds to DNA in a double-stranded, site-specific manner.</text>
</comment>
<dbReference type="Gene3D" id="1.10.8.60">
    <property type="match status" value="1"/>
</dbReference>
<keyword evidence="3 10" id="KW-0645">Protease</keyword>
<dbReference type="InterPro" id="IPR054594">
    <property type="entry name" value="Lon_lid"/>
</dbReference>
<dbReference type="PROSITE" id="PS51786">
    <property type="entry name" value="LON_PROTEOLYTIC"/>
    <property type="match status" value="1"/>
</dbReference>
<evidence type="ECO:0000256" key="10">
    <source>
        <dbReference type="HAMAP-Rule" id="MF_01973"/>
    </source>
</evidence>
<dbReference type="PROSITE" id="PS51787">
    <property type="entry name" value="LON_N"/>
    <property type="match status" value="1"/>
</dbReference>
<evidence type="ECO:0000313" key="19">
    <source>
        <dbReference type="EMBL" id="RMA81046.1"/>
    </source>
</evidence>
<dbReference type="Pfam" id="PF02190">
    <property type="entry name" value="LON_substr_bdg"/>
    <property type="match status" value="1"/>
</dbReference>
<evidence type="ECO:0000256" key="5">
    <source>
        <dbReference type="ARBA" id="ARBA00022801"/>
    </source>
</evidence>
<evidence type="ECO:0000256" key="13">
    <source>
        <dbReference type="PIRSR" id="PIRSR001174-2"/>
    </source>
</evidence>
<dbReference type="PANTHER" id="PTHR10046">
    <property type="entry name" value="ATP DEPENDENT LON PROTEASE FAMILY MEMBER"/>
    <property type="match status" value="1"/>
</dbReference>
<dbReference type="InterPro" id="IPR027543">
    <property type="entry name" value="Lon_bac"/>
</dbReference>
<evidence type="ECO:0000256" key="12">
    <source>
        <dbReference type="PIRSR" id="PIRSR001174-1"/>
    </source>
</evidence>
<comment type="caution">
    <text evidence="19">The sequence shown here is derived from an EMBL/GenBank/DDBJ whole genome shotgun (WGS) entry which is preliminary data.</text>
</comment>
<keyword evidence="7 10" id="KW-0067">ATP-binding</keyword>
<dbReference type="Gene3D" id="1.20.5.5270">
    <property type="match status" value="1"/>
</dbReference>
<dbReference type="Gene3D" id="2.30.130.40">
    <property type="entry name" value="LON domain-like"/>
    <property type="match status" value="1"/>
</dbReference>
<dbReference type="InterPro" id="IPR008268">
    <property type="entry name" value="Peptidase_S16_AS"/>
</dbReference>
<dbReference type="NCBIfam" id="NF008053">
    <property type="entry name" value="PRK10787.1"/>
    <property type="match status" value="1"/>
</dbReference>
<feature type="active site" evidence="10 12">
    <location>
        <position position="718"/>
    </location>
</feature>